<evidence type="ECO:0000313" key="2">
    <source>
        <dbReference type="Proteomes" id="UP000287651"/>
    </source>
</evidence>
<dbReference type="Proteomes" id="UP000287651">
    <property type="component" value="Unassembled WGS sequence"/>
</dbReference>
<name>A0A426Z548_ENSVE</name>
<comment type="caution">
    <text evidence="1">The sequence shown here is derived from an EMBL/GenBank/DDBJ whole genome shotgun (WGS) entry which is preliminary data.</text>
</comment>
<accession>A0A426Z548</accession>
<protein>
    <submittedName>
        <fullName evidence="1">Uncharacterized protein</fullName>
    </submittedName>
</protein>
<dbReference type="EMBL" id="AMZH03008387">
    <property type="protein sequence ID" value="RRT59053.1"/>
    <property type="molecule type" value="Genomic_DNA"/>
</dbReference>
<reference evidence="1 2" key="1">
    <citation type="journal article" date="2014" name="Agronomy (Basel)">
        <title>A Draft Genome Sequence for Ensete ventricosum, the Drought-Tolerant Tree Against Hunger.</title>
        <authorList>
            <person name="Harrison J."/>
            <person name="Moore K.A."/>
            <person name="Paszkiewicz K."/>
            <person name="Jones T."/>
            <person name="Grant M."/>
            <person name="Ambacheew D."/>
            <person name="Muzemil S."/>
            <person name="Studholme D.J."/>
        </authorList>
    </citation>
    <scope>NUCLEOTIDE SEQUENCE [LARGE SCALE GENOMIC DNA]</scope>
</reference>
<evidence type="ECO:0000313" key="1">
    <source>
        <dbReference type="EMBL" id="RRT59053.1"/>
    </source>
</evidence>
<proteinExistence type="predicted"/>
<sequence length="75" mass="8238">MLDVSDSVLACFPWVYMAIEMPPSISSSSSFCSLLRMENHNYVRPSSLLLCSNFSGDKEEGGKWGHVLHVSGVNS</sequence>
<gene>
    <name evidence="1" type="ORF">B296_00041616</name>
</gene>
<dbReference type="AlphaFoldDB" id="A0A426Z548"/>
<organism evidence="1 2">
    <name type="scientific">Ensete ventricosum</name>
    <name type="common">Abyssinian banana</name>
    <name type="synonym">Musa ensete</name>
    <dbReference type="NCBI Taxonomy" id="4639"/>
    <lineage>
        <taxon>Eukaryota</taxon>
        <taxon>Viridiplantae</taxon>
        <taxon>Streptophyta</taxon>
        <taxon>Embryophyta</taxon>
        <taxon>Tracheophyta</taxon>
        <taxon>Spermatophyta</taxon>
        <taxon>Magnoliopsida</taxon>
        <taxon>Liliopsida</taxon>
        <taxon>Zingiberales</taxon>
        <taxon>Musaceae</taxon>
        <taxon>Ensete</taxon>
    </lineage>
</organism>